<dbReference type="PROSITE" id="PS51786">
    <property type="entry name" value="LON_PROTEOLYTIC"/>
    <property type="match status" value="1"/>
</dbReference>
<dbReference type="Proteomes" id="UP001652564">
    <property type="component" value="Unassembled WGS sequence"/>
</dbReference>
<dbReference type="InterPro" id="IPR014721">
    <property type="entry name" value="Ribsml_uS5_D2-typ_fold_subgr"/>
</dbReference>
<dbReference type="InterPro" id="IPR008269">
    <property type="entry name" value="Lon_proteolytic"/>
</dbReference>
<evidence type="ECO:0000256" key="1">
    <source>
        <dbReference type="ARBA" id="ARBA00022670"/>
    </source>
</evidence>
<evidence type="ECO:0000313" key="4">
    <source>
        <dbReference type="EMBL" id="MCV2873693.1"/>
    </source>
</evidence>
<dbReference type="InterPro" id="IPR041699">
    <property type="entry name" value="AAA_32"/>
</dbReference>
<dbReference type="Gene3D" id="1.10.8.60">
    <property type="match status" value="1"/>
</dbReference>
<comment type="similarity">
    <text evidence="2">Belongs to the peptidase S16 family.</text>
</comment>
<gene>
    <name evidence="4" type="ORF">OEZ71_15445</name>
</gene>
<dbReference type="PANTHER" id="PTHR10046">
    <property type="entry name" value="ATP DEPENDENT LON PROTEASE FAMILY MEMBER"/>
    <property type="match status" value="1"/>
</dbReference>
<accession>A0ABT2ZRQ4</accession>
<dbReference type="InterPro" id="IPR027417">
    <property type="entry name" value="P-loop_NTPase"/>
</dbReference>
<dbReference type="PRINTS" id="PR00830">
    <property type="entry name" value="ENDOLAPTASE"/>
</dbReference>
<organism evidence="4 5">
    <name type="scientific">Albidovulum litorale</name>
    <dbReference type="NCBI Taxonomy" id="2984134"/>
    <lineage>
        <taxon>Bacteria</taxon>
        <taxon>Pseudomonadati</taxon>
        <taxon>Pseudomonadota</taxon>
        <taxon>Alphaproteobacteria</taxon>
        <taxon>Rhodobacterales</taxon>
        <taxon>Paracoccaceae</taxon>
        <taxon>Albidovulum</taxon>
    </lineage>
</organism>
<dbReference type="Pfam" id="PF20436">
    <property type="entry name" value="LonB_AAA-LID"/>
    <property type="match status" value="1"/>
</dbReference>
<dbReference type="Pfam" id="PF05362">
    <property type="entry name" value="Lon_C"/>
    <property type="match status" value="1"/>
</dbReference>
<dbReference type="RefSeq" id="WP_263740929.1">
    <property type="nucleotide sequence ID" value="NZ_JAOWKZ010000004.1"/>
</dbReference>
<dbReference type="InterPro" id="IPR020568">
    <property type="entry name" value="Ribosomal_Su5_D2-typ_SF"/>
</dbReference>
<dbReference type="Pfam" id="PF20437">
    <property type="entry name" value="LonC_helical"/>
    <property type="match status" value="1"/>
</dbReference>
<evidence type="ECO:0000259" key="3">
    <source>
        <dbReference type="PROSITE" id="PS51786"/>
    </source>
</evidence>
<dbReference type="SUPFAM" id="SSF52540">
    <property type="entry name" value="P-loop containing nucleoside triphosphate hydrolases"/>
    <property type="match status" value="1"/>
</dbReference>
<dbReference type="Gene3D" id="3.40.50.300">
    <property type="entry name" value="P-loop containing nucleotide triphosphate hydrolases"/>
    <property type="match status" value="2"/>
</dbReference>
<protein>
    <recommendedName>
        <fullName evidence="2">endopeptidase La</fullName>
        <ecNumber evidence="2">3.4.21.53</ecNumber>
    </recommendedName>
</protein>
<feature type="active site" evidence="2">
    <location>
        <position position="668"/>
    </location>
</feature>
<dbReference type="EC" id="3.4.21.53" evidence="2"/>
<proteinExistence type="inferred from homology"/>
<keyword evidence="5" id="KW-1185">Reference proteome</keyword>
<evidence type="ECO:0000256" key="2">
    <source>
        <dbReference type="PROSITE-ProRule" id="PRU01122"/>
    </source>
</evidence>
<keyword evidence="2" id="KW-0720">Serine protease</keyword>
<name>A0ABT2ZRQ4_9RHOB</name>
<dbReference type="Gene3D" id="3.30.230.10">
    <property type="match status" value="1"/>
</dbReference>
<dbReference type="SUPFAM" id="SSF54211">
    <property type="entry name" value="Ribosomal protein S5 domain 2-like"/>
    <property type="match status" value="1"/>
</dbReference>
<reference evidence="4 5" key="1">
    <citation type="submission" date="2022-10" db="EMBL/GenBank/DDBJ databases">
        <title>Defluviimonas sp. nov., isolated from ocean surface sediments.</title>
        <authorList>
            <person name="He W."/>
            <person name="Wang L."/>
            <person name="Zhang D.-F."/>
        </authorList>
    </citation>
    <scope>NUCLEOTIDE SEQUENCE [LARGE SCALE GENOMIC DNA]</scope>
    <source>
        <strain evidence="4 5">WL0050</strain>
    </source>
</reference>
<dbReference type="EMBL" id="JAOWKZ010000004">
    <property type="protein sequence ID" value="MCV2873693.1"/>
    <property type="molecule type" value="Genomic_DNA"/>
</dbReference>
<evidence type="ECO:0000313" key="5">
    <source>
        <dbReference type="Proteomes" id="UP001652564"/>
    </source>
</evidence>
<dbReference type="InterPro" id="IPR046844">
    <property type="entry name" value="Lon-like_helical"/>
</dbReference>
<comment type="catalytic activity">
    <reaction evidence="2">
        <text>Hydrolysis of proteins in presence of ATP.</text>
        <dbReference type="EC" id="3.4.21.53"/>
    </reaction>
</comment>
<sequence length="818" mass="89080">MEHEDDMANPVGPAPLPVVKLSAPVKAEDFTFSTSAELHGTNWIGQDRALGALRMAAEMRHSDFNAFVLGNPGSGRRRMTRAILAEAAMNRPRPADWVYVNNFDAPDKPVAIELPPGMATKLRKAMEELIDELANDIPALFDSEDYQTRRRSIEQSYTEEHEAEMSRVFEQARARDVAILRTPMGFTVVGTRDGEVMTPEKYRNLSEDEQAAIDAAVDETEQELAAALKAVPGREKQHRRDVEDLNYAMATGGVDVAIRTLRESFSGIQAVTDYLDAVRGDLIENAEIFLVREDGAEAGPFPVATTRHYAKPRFQRYAVNVVVAQEGDGENGAPVIEEDLPTLANLIGRIEYASEMGALVTNFTMIKPGALHRANGGFLILDARQILSEPFAWDALKRCLRTHEIAIYSPAERLSLISTVSLAPDPVPLDVRVILLGERIFYYLLAALDPDFAHLFKLEADFNDHITTGSDGSGAYAAMIAEIARDGGLRPLDPPAMARIFNESHRMTGDAERLSLSLDHLSDLLREADFWSGSEGHDVIGAEAVEKAVAEREFRAGRLRELGAEAILRETLMIDTDGVRVGQINALSVLEIGGTRFGLPSRLTARTRLGTGKVVDIERETELGGPIHSKGMLILQGYLAAAYATDAPMSLWASLVFEQSYGGVDGDSASAAELLAIISSLSDVPIDQSLAITGSVNQFGDIQAIGGVNEKIEGFFDICAARGLTGRQGVLIPAANVKHLSLRRRVIQAVEAGQFRILPMRTIADGIEALTGTVAGTRLPDGLYPEGSVNRRAEDQLRAFAAKRKAFGRAGKEVRTDV</sequence>
<comment type="caution">
    <text evidence="4">The sequence shown here is derived from an EMBL/GenBank/DDBJ whole genome shotgun (WGS) entry which is preliminary data.</text>
</comment>
<feature type="domain" description="Lon proteolytic" evidence="3">
    <location>
        <begin position="578"/>
        <end position="773"/>
    </location>
</feature>
<dbReference type="InterPro" id="IPR027065">
    <property type="entry name" value="Lon_Prtase"/>
</dbReference>
<dbReference type="Pfam" id="PF13654">
    <property type="entry name" value="AAA_32"/>
    <property type="match status" value="1"/>
</dbReference>
<dbReference type="InterPro" id="IPR046843">
    <property type="entry name" value="LonB_AAA-LID"/>
</dbReference>
<keyword evidence="2" id="KW-0378">Hydrolase</keyword>
<feature type="active site" evidence="2">
    <location>
        <position position="711"/>
    </location>
</feature>
<keyword evidence="1 2" id="KW-0645">Protease</keyword>